<feature type="region of interest" description="Disordered" evidence="1">
    <location>
        <begin position="1"/>
        <end position="199"/>
    </location>
</feature>
<feature type="compositionally biased region" description="Pro residues" evidence="1">
    <location>
        <begin position="65"/>
        <end position="86"/>
    </location>
</feature>
<reference evidence="2 3" key="1">
    <citation type="submission" date="2019-03" db="EMBL/GenBank/DDBJ databases">
        <title>Comparative genomic analyses of the sweetpotato soil rot pathogen, Streptomyces ipomoeae.</title>
        <authorList>
            <person name="Ruschel Soares N."/>
            <person name="Badger J.H."/>
            <person name="Huguet-Tapia J.C."/>
            <person name="Clark C.A."/>
            <person name="Pettis G.S."/>
        </authorList>
    </citation>
    <scope>NUCLEOTIDE SEQUENCE [LARGE SCALE GENOMIC DNA]</scope>
    <source>
        <strain evidence="2 3">88-35</strain>
    </source>
</reference>
<evidence type="ECO:0000313" key="3">
    <source>
        <dbReference type="Proteomes" id="UP000318720"/>
    </source>
</evidence>
<feature type="compositionally biased region" description="Low complexity" evidence="1">
    <location>
        <begin position="90"/>
        <end position="101"/>
    </location>
</feature>
<dbReference type="EMBL" id="SPAZ01000234">
    <property type="protein sequence ID" value="TQE26745.1"/>
    <property type="molecule type" value="Genomic_DNA"/>
</dbReference>
<organism evidence="2 3">
    <name type="scientific">Streptomyces ipomoeae</name>
    <dbReference type="NCBI Taxonomy" id="103232"/>
    <lineage>
        <taxon>Bacteria</taxon>
        <taxon>Bacillati</taxon>
        <taxon>Actinomycetota</taxon>
        <taxon>Actinomycetes</taxon>
        <taxon>Kitasatosporales</taxon>
        <taxon>Streptomycetaceae</taxon>
        <taxon>Streptomyces</taxon>
    </lineage>
</organism>
<evidence type="ECO:0000256" key="1">
    <source>
        <dbReference type="SAM" id="MobiDB-lite"/>
    </source>
</evidence>
<dbReference type="Proteomes" id="UP000318720">
    <property type="component" value="Unassembled WGS sequence"/>
</dbReference>
<accession>A0AAE8VYD9</accession>
<gene>
    <name evidence="2" type="ORF">Sipo8835_28805</name>
</gene>
<protein>
    <submittedName>
        <fullName evidence="2">Uncharacterized protein</fullName>
    </submittedName>
</protein>
<comment type="caution">
    <text evidence="2">The sequence shown here is derived from an EMBL/GenBank/DDBJ whole genome shotgun (WGS) entry which is preliminary data.</text>
</comment>
<evidence type="ECO:0000313" key="2">
    <source>
        <dbReference type="EMBL" id="TQE26745.1"/>
    </source>
</evidence>
<dbReference type="AlphaFoldDB" id="A0AAE8VYD9"/>
<feature type="compositionally biased region" description="Basic residues" evidence="1">
    <location>
        <begin position="121"/>
        <end position="136"/>
    </location>
</feature>
<proteinExistence type="predicted"/>
<feature type="compositionally biased region" description="Polar residues" evidence="1">
    <location>
        <begin position="170"/>
        <end position="181"/>
    </location>
</feature>
<name>A0AAE8VYD9_9ACTN</name>
<sequence length="199" mass="21638">MRGWAGADRAVPRAPFGWARRPAFTGSPSGWAHTESRRPPHPAHAADAQPHRPRAPHIQADAQPHQPPTPPHPDQHPTPQPPTPPHPSRRPAAPAPGSGPASGVHSRRPRTRHAPPASARIGHRLPLTHRRRHRAGHSLPGTHPWLRRRPLPPRRLPPTATVHGPRPYAATTSVGWRSTSPVPRPAPGPCSVRRVGSCR</sequence>